<proteinExistence type="predicted"/>
<reference evidence="1 2" key="1">
    <citation type="journal article" date="2016" name="Nat. Commun.">
        <title>Thousands of microbial genomes shed light on interconnected biogeochemical processes in an aquifer system.</title>
        <authorList>
            <person name="Anantharaman K."/>
            <person name="Brown C.T."/>
            <person name="Hug L.A."/>
            <person name="Sharon I."/>
            <person name="Castelle C.J."/>
            <person name="Probst A.J."/>
            <person name="Thomas B.C."/>
            <person name="Singh A."/>
            <person name="Wilkins M.J."/>
            <person name="Karaoz U."/>
            <person name="Brodie E.L."/>
            <person name="Williams K.H."/>
            <person name="Hubbard S.S."/>
            <person name="Banfield J.F."/>
        </authorList>
    </citation>
    <scope>NUCLEOTIDE SEQUENCE [LARGE SCALE GENOMIC DNA]</scope>
</reference>
<dbReference type="AlphaFoldDB" id="A0A1F5S432"/>
<dbReference type="EMBL" id="MFGA01000006">
    <property type="protein sequence ID" value="OGF21445.1"/>
    <property type="molecule type" value="Genomic_DNA"/>
</dbReference>
<comment type="caution">
    <text evidence="1">The sequence shown here is derived from an EMBL/GenBank/DDBJ whole genome shotgun (WGS) entry which is preliminary data.</text>
</comment>
<evidence type="ECO:0000313" key="2">
    <source>
        <dbReference type="Proteomes" id="UP000177407"/>
    </source>
</evidence>
<gene>
    <name evidence="1" type="ORF">A2257_00650</name>
</gene>
<sequence>MSEERRAEMPIVIVKDKKGVIKVVKIENFLQVEGTELFYSDHSDVEILVMEAFMAGAKWAKKGGG</sequence>
<name>A0A1F5S432_9BACT</name>
<organism evidence="1 2">
    <name type="scientific">Candidatus Falkowbacteria bacterium RIFOXYA2_FULL_38_12</name>
    <dbReference type="NCBI Taxonomy" id="1797993"/>
    <lineage>
        <taxon>Bacteria</taxon>
        <taxon>Candidatus Falkowiibacteriota</taxon>
    </lineage>
</organism>
<protein>
    <submittedName>
        <fullName evidence="1">Uncharacterized protein</fullName>
    </submittedName>
</protein>
<accession>A0A1F5S432</accession>
<evidence type="ECO:0000313" key="1">
    <source>
        <dbReference type="EMBL" id="OGF21445.1"/>
    </source>
</evidence>
<dbReference type="Proteomes" id="UP000177407">
    <property type="component" value="Unassembled WGS sequence"/>
</dbReference>